<keyword evidence="1" id="KW-0472">Membrane</keyword>
<protein>
    <submittedName>
        <fullName evidence="2">Uncharacterized protein</fullName>
    </submittedName>
</protein>
<organism evidence="2 3">
    <name type="scientific">Xenopus laevis</name>
    <name type="common">African clawed frog</name>
    <dbReference type="NCBI Taxonomy" id="8355"/>
    <lineage>
        <taxon>Eukaryota</taxon>
        <taxon>Metazoa</taxon>
        <taxon>Chordata</taxon>
        <taxon>Craniata</taxon>
        <taxon>Vertebrata</taxon>
        <taxon>Euteleostomi</taxon>
        <taxon>Amphibia</taxon>
        <taxon>Batrachia</taxon>
        <taxon>Anura</taxon>
        <taxon>Pipoidea</taxon>
        <taxon>Pipidae</taxon>
        <taxon>Xenopodinae</taxon>
        <taxon>Xenopus</taxon>
        <taxon>Xenopus</taxon>
    </lineage>
</organism>
<keyword evidence="1" id="KW-0812">Transmembrane</keyword>
<dbReference type="EMBL" id="CM004480">
    <property type="protein sequence ID" value="OCT67738.1"/>
    <property type="molecule type" value="Genomic_DNA"/>
</dbReference>
<evidence type="ECO:0000313" key="3">
    <source>
        <dbReference type="Proteomes" id="UP000694892"/>
    </source>
</evidence>
<sequence>MGVEKRDLDISTLVCSATFFFCFLKFSEVKQSQAPVCDLIFAIIPILVTVSTVSSFLVSMQPLIPAEHGQTQYQLVASVQAVNRYRS</sequence>
<dbReference type="AlphaFoldDB" id="A0A974C707"/>
<reference evidence="3" key="1">
    <citation type="journal article" date="2016" name="Nature">
        <title>Genome evolution in the allotetraploid frog Xenopus laevis.</title>
        <authorList>
            <person name="Session A.M."/>
            <person name="Uno Y."/>
            <person name="Kwon T."/>
            <person name="Chapman J.A."/>
            <person name="Toyoda A."/>
            <person name="Takahashi S."/>
            <person name="Fukui A."/>
            <person name="Hikosaka A."/>
            <person name="Suzuki A."/>
            <person name="Kondo M."/>
            <person name="van Heeringen S.J."/>
            <person name="Quigley I."/>
            <person name="Heinz S."/>
            <person name="Ogino H."/>
            <person name="Ochi H."/>
            <person name="Hellsten U."/>
            <person name="Lyons J.B."/>
            <person name="Simakov O."/>
            <person name="Putnam N."/>
            <person name="Stites J."/>
            <person name="Kuroki Y."/>
            <person name="Tanaka T."/>
            <person name="Michiue T."/>
            <person name="Watanabe M."/>
            <person name="Bogdanovic O."/>
            <person name="Lister R."/>
            <person name="Georgiou G."/>
            <person name="Paranjpe S.S."/>
            <person name="van Kruijsbergen I."/>
            <person name="Shu S."/>
            <person name="Carlson J."/>
            <person name="Kinoshita T."/>
            <person name="Ohta Y."/>
            <person name="Mawaribuchi S."/>
            <person name="Jenkins J."/>
            <person name="Grimwood J."/>
            <person name="Schmutz J."/>
            <person name="Mitros T."/>
            <person name="Mozaffari S.V."/>
            <person name="Suzuki Y."/>
            <person name="Haramoto Y."/>
            <person name="Yamamoto T.S."/>
            <person name="Takagi C."/>
            <person name="Heald R."/>
            <person name="Miller K."/>
            <person name="Haudenschild C."/>
            <person name="Kitzman J."/>
            <person name="Nakayama T."/>
            <person name="Izutsu Y."/>
            <person name="Robert J."/>
            <person name="Fortriede J."/>
            <person name="Burns K."/>
            <person name="Lotay V."/>
            <person name="Karimi K."/>
            <person name="Yasuoka Y."/>
            <person name="Dichmann D.S."/>
            <person name="Flajnik M.F."/>
            <person name="Houston D.W."/>
            <person name="Shendure J."/>
            <person name="DuPasquier L."/>
            <person name="Vize P.D."/>
            <person name="Zorn A.M."/>
            <person name="Ito M."/>
            <person name="Marcotte E.M."/>
            <person name="Wallingford J.B."/>
            <person name="Ito Y."/>
            <person name="Asashima M."/>
            <person name="Ueno N."/>
            <person name="Matsuda Y."/>
            <person name="Veenstra G.J."/>
            <person name="Fujiyama A."/>
            <person name="Harland R.M."/>
            <person name="Taira M."/>
            <person name="Rokhsar D.S."/>
        </authorList>
    </citation>
    <scope>NUCLEOTIDE SEQUENCE [LARGE SCALE GENOMIC DNA]</scope>
    <source>
        <strain evidence="3">J</strain>
    </source>
</reference>
<gene>
    <name evidence="2" type="ORF">XELAEV_18039041mg</name>
</gene>
<dbReference type="Proteomes" id="UP000694892">
    <property type="component" value="Chromosome 8L"/>
</dbReference>
<name>A0A974C707_XENLA</name>
<accession>A0A974C707</accession>
<evidence type="ECO:0000313" key="2">
    <source>
        <dbReference type="EMBL" id="OCT67738.1"/>
    </source>
</evidence>
<proteinExistence type="predicted"/>
<feature type="transmembrane region" description="Helical" evidence="1">
    <location>
        <begin position="39"/>
        <end position="58"/>
    </location>
</feature>
<keyword evidence="1" id="KW-1133">Transmembrane helix</keyword>
<evidence type="ECO:0000256" key="1">
    <source>
        <dbReference type="SAM" id="Phobius"/>
    </source>
</evidence>
<feature type="transmembrane region" description="Helical" evidence="1">
    <location>
        <begin position="7"/>
        <end position="27"/>
    </location>
</feature>